<sequence length="48" mass="5341">MWIQAQSDRAFLVNTPTLRDHCPNGSTRAAGDVSVRQRARGEKRNLCG</sequence>
<dbReference type="EMBL" id="PECH01000004">
    <property type="protein sequence ID" value="TDZ86137.1"/>
    <property type="molecule type" value="Genomic_DNA"/>
</dbReference>
<dbReference type="Proteomes" id="UP000295117">
    <property type="component" value="Unassembled WGS sequence"/>
</dbReference>
<feature type="region of interest" description="Disordered" evidence="1">
    <location>
        <begin position="19"/>
        <end position="48"/>
    </location>
</feature>
<protein>
    <submittedName>
        <fullName evidence="2">Uncharacterized protein</fullName>
    </submittedName>
</protein>
<gene>
    <name evidence="2" type="ORF">DE4585_01460</name>
</gene>
<evidence type="ECO:0000313" key="3">
    <source>
        <dbReference type="Proteomes" id="UP000295117"/>
    </source>
</evidence>
<accession>A0A4V3HYQ8</accession>
<comment type="caution">
    <text evidence="2">The sequence shown here is derived from an EMBL/GenBank/DDBJ whole genome shotgun (WGS) entry which is preliminary data.</text>
</comment>
<proteinExistence type="predicted"/>
<organism evidence="2 3">
    <name type="scientific">Mycobacteroides salmoniphilum</name>
    <dbReference type="NCBI Taxonomy" id="404941"/>
    <lineage>
        <taxon>Bacteria</taxon>
        <taxon>Bacillati</taxon>
        <taxon>Actinomycetota</taxon>
        <taxon>Actinomycetes</taxon>
        <taxon>Mycobacteriales</taxon>
        <taxon>Mycobacteriaceae</taxon>
        <taxon>Mycobacteroides</taxon>
    </lineage>
</organism>
<evidence type="ECO:0000256" key="1">
    <source>
        <dbReference type="SAM" id="MobiDB-lite"/>
    </source>
</evidence>
<reference evidence="2 3" key="1">
    <citation type="journal article" date="2019" name="Sci. Rep.">
        <title>Extended insight into the Mycobacterium chelonae-abscessus complex through whole genome sequencing of Mycobacterium salmoniphilum outbreak and Mycobacterium salmoniphilum-like strains.</title>
        <authorList>
            <person name="Behra P.R.K."/>
            <person name="Das S."/>
            <person name="Pettersson B.M.F."/>
            <person name="Shirreff L."/>
            <person name="DuCote T."/>
            <person name="Jacobsson K.G."/>
            <person name="Ennis D.G."/>
            <person name="Kirsebom L.A."/>
        </authorList>
    </citation>
    <scope>NUCLEOTIDE SEQUENCE [LARGE SCALE GENOMIC DNA]</scope>
    <source>
        <strain evidence="2 3">DE 4585</strain>
    </source>
</reference>
<dbReference type="AlphaFoldDB" id="A0A4V3HYQ8"/>
<evidence type="ECO:0000313" key="2">
    <source>
        <dbReference type="EMBL" id="TDZ86137.1"/>
    </source>
</evidence>
<feature type="compositionally biased region" description="Basic and acidic residues" evidence="1">
    <location>
        <begin position="39"/>
        <end position="48"/>
    </location>
</feature>
<name>A0A4V3HYQ8_9MYCO</name>